<dbReference type="InterPro" id="IPR003711">
    <property type="entry name" value="CarD-like/TRCF_RID"/>
</dbReference>
<sequence length="182" mass="20945">MPGKSDFVHYGAYGVCQVEDICPIRFGPDLPRREYYVLKPVSQDGSSIFVPADNPKLTARMRPVLSKDEIDRLLTDVGEDRLPWMEDRRQRLDTFRDILRRSDERELLLLVRCLYEKSRETAKGLPSTDAQVLKKAEAVLSQSFAFSLHIDKQQVGGYIRRKLGLPPEPHEPVPNQNRRNTP</sequence>
<organism evidence="3 4">
    <name type="scientific">Oscillibacter valericigenes</name>
    <dbReference type="NCBI Taxonomy" id="351091"/>
    <lineage>
        <taxon>Bacteria</taxon>
        <taxon>Bacillati</taxon>
        <taxon>Bacillota</taxon>
        <taxon>Clostridia</taxon>
        <taxon>Eubacteriales</taxon>
        <taxon>Oscillospiraceae</taxon>
        <taxon>Oscillibacter</taxon>
    </lineage>
</organism>
<name>A0ABS2FT13_9FIRM</name>
<dbReference type="EMBL" id="JACSNX010000004">
    <property type="protein sequence ID" value="MBM6850754.1"/>
    <property type="molecule type" value="Genomic_DNA"/>
</dbReference>
<reference evidence="3 4" key="1">
    <citation type="journal article" date="2021" name="Sci. Rep.">
        <title>The distribution of antibiotic resistance genes in chicken gut microbiota commensals.</title>
        <authorList>
            <person name="Juricova H."/>
            <person name="Matiasovicova J."/>
            <person name="Kubasova T."/>
            <person name="Cejkova D."/>
            <person name="Rychlik I."/>
        </authorList>
    </citation>
    <scope>NUCLEOTIDE SEQUENCE [LARGE SCALE GENOMIC DNA]</scope>
    <source>
        <strain evidence="3 4">An411</strain>
    </source>
</reference>
<evidence type="ECO:0000313" key="4">
    <source>
        <dbReference type="Proteomes" id="UP000719500"/>
    </source>
</evidence>
<gene>
    <name evidence="3" type="ORF">H9X91_04790</name>
</gene>
<dbReference type="Proteomes" id="UP000719500">
    <property type="component" value="Unassembled WGS sequence"/>
</dbReference>
<dbReference type="SMART" id="SM01058">
    <property type="entry name" value="CarD_TRCF"/>
    <property type="match status" value="1"/>
</dbReference>
<dbReference type="Gene3D" id="2.40.10.170">
    <property type="match status" value="1"/>
</dbReference>
<dbReference type="PANTHER" id="PTHR38447:SF1">
    <property type="entry name" value="RNA POLYMERASE-BINDING TRANSCRIPTION FACTOR CARD"/>
    <property type="match status" value="1"/>
</dbReference>
<dbReference type="PANTHER" id="PTHR38447">
    <property type="entry name" value="TRANSCRIPTION FACTOR YDEB-RELATED"/>
    <property type="match status" value="1"/>
</dbReference>
<evidence type="ECO:0000313" key="3">
    <source>
        <dbReference type="EMBL" id="MBM6850754.1"/>
    </source>
</evidence>
<evidence type="ECO:0000256" key="1">
    <source>
        <dbReference type="SAM" id="MobiDB-lite"/>
    </source>
</evidence>
<dbReference type="Pfam" id="PF02559">
    <property type="entry name" value="CarD_TRCF_RID"/>
    <property type="match status" value="1"/>
</dbReference>
<feature type="domain" description="CarD-like/TRCF RNAP-interacting" evidence="2">
    <location>
        <begin position="1"/>
        <end position="115"/>
    </location>
</feature>
<dbReference type="RefSeq" id="WP_204803074.1">
    <property type="nucleotide sequence ID" value="NZ_JACSNX010000004.1"/>
</dbReference>
<accession>A0ABS2FT13</accession>
<dbReference type="InterPro" id="IPR042215">
    <property type="entry name" value="CarD-like_C"/>
</dbReference>
<keyword evidence="4" id="KW-1185">Reference proteome</keyword>
<comment type="caution">
    <text evidence="3">The sequence shown here is derived from an EMBL/GenBank/DDBJ whole genome shotgun (WGS) entry which is preliminary data.</text>
</comment>
<evidence type="ECO:0000259" key="2">
    <source>
        <dbReference type="SMART" id="SM01058"/>
    </source>
</evidence>
<dbReference type="Gene3D" id="1.20.58.1290">
    <property type="entry name" value="CarD-like, C-terminal domain"/>
    <property type="match status" value="1"/>
</dbReference>
<protein>
    <submittedName>
        <fullName evidence="3">CarD family transcriptional regulator</fullName>
    </submittedName>
</protein>
<feature type="region of interest" description="Disordered" evidence="1">
    <location>
        <begin position="163"/>
        <end position="182"/>
    </location>
</feature>
<proteinExistence type="predicted"/>
<dbReference type="InterPro" id="IPR052531">
    <property type="entry name" value="CarD-like_regulator"/>
</dbReference>